<feature type="signal peptide" evidence="2">
    <location>
        <begin position="1"/>
        <end position="20"/>
    </location>
</feature>
<name>A0AAN8KMJ0_PATCE</name>
<evidence type="ECO:0000256" key="2">
    <source>
        <dbReference type="SAM" id="SignalP"/>
    </source>
</evidence>
<gene>
    <name evidence="3" type="ORF">SNE40_001244</name>
</gene>
<feature type="region of interest" description="Disordered" evidence="1">
    <location>
        <begin position="51"/>
        <end position="117"/>
    </location>
</feature>
<sequence length="270" mass="31317">MKTFVIYLSLFLSALTFIRAVRVSPEARENEILLSRHRRQGYYNSGYDRYQQEREQQQQAYDQQQQAYDQQQQAYEEERQQEQKYEEERQQQEQQYEQEQQQQREEQQQRYEQAYSGGYGRYKRATARALARLRRNIQQTQNSYFPDNQSADYYASQQYQENYPTAPPASAPMLPVAVYEVNFSVCRYLLEVIISLLSQINDDSQTVMPIQTADPLTQPGLVVATATPLINPDGSKSIVQADTAQIQVSDASDGVQAPLDDDTDLMIDVS</sequence>
<evidence type="ECO:0000313" key="3">
    <source>
        <dbReference type="EMBL" id="KAK6195917.1"/>
    </source>
</evidence>
<feature type="compositionally biased region" description="Low complexity" evidence="1">
    <location>
        <begin position="57"/>
        <end position="74"/>
    </location>
</feature>
<dbReference type="EMBL" id="JAZGQO010000001">
    <property type="protein sequence ID" value="KAK6195917.1"/>
    <property type="molecule type" value="Genomic_DNA"/>
</dbReference>
<comment type="caution">
    <text evidence="3">The sequence shown here is derived from an EMBL/GenBank/DDBJ whole genome shotgun (WGS) entry which is preliminary data.</text>
</comment>
<organism evidence="3 4">
    <name type="scientific">Patella caerulea</name>
    <name type="common">Rayed Mediterranean limpet</name>
    <dbReference type="NCBI Taxonomy" id="87958"/>
    <lineage>
        <taxon>Eukaryota</taxon>
        <taxon>Metazoa</taxon>
        <taxon>Spiralia</taxon>
        <taxon>Lophotrochozoa</taxon>
        <taxon>Mollusca</taxon>
        <taxon>Gastropoda</taxon>
        <taxon>Patellogastropoda</taxon>
        <taxon>Patelloidea</taxon>
        <taxon>Patellidae</taxon>
        <taxon>Patella</taxon>
    </lineage>
</organism>
<keyword evidence="2" id="KW-0732">Signal</keyword>
<feature type="chain" id="PRO_5042945632" evidence="2">
    <location>
        <begin position="21"/>
        <end position="270"/>
    </location>
</feature>
<evidence type="ECO:0000313" key="4">
    <source>
        <dbReference type="Proteomes" id="UP001347796"/>
    </source>
</evidence>
<dbReference type="Proteomes" id="UP001347796">
    <property type="component" value="Unassembled WGS sequence"/>
</dbReference>
<feature type="compositionally biased region" description="Basic and acidic residues" evidence="1">
    <location>
        <begin position="76"/>
        <end position="91"/>
    </location>
</feature>
<evidence type="ECO:0000256" key="1">
    <source>
        <dbReference type="SAM" id="MobiDB-lite"/>
    </source>
</evidence>
<reference evidence="3 4" key="1">
    <citation type="submission" date="2024-01" db="EMBL/GenBank/DDBJ databases">
        <title>The genome of the rayed Mediterranean limpet Patella caerulea (Linnaeus, 1758).</title>
        <authorList>
            <person name="Anh-Thu Weber A."/>
            <person name="Halstead-Nussloch G."/>
        </authorList>
    </citation>
    <scope>NUCLEOTIDE SEQUENCE [LARGE SCALE GENOMIC DNA]</scope>
    <source>
        <strain evidence="3">AATW-2023a</strain>
        <tissue evidence="3">Whole specimen</tissue>
    </source>
</reference>
<keyword evidence="4" id="KW-1185">Reference proteome</keyword>
<feature type="compositionally biased region" description="Low complexity" evidence="1">
    <location>
        <begin position="92"/>
        <end position="101"/>
    </location>
</feature>
<dbReference type="AlphaFoldDB" id="A0AAN8KMJ0"/>
<protein>
    <submittedName>
        <fullName evidence="3">Uncharacterized protein</fullName>
    </submittedName>
</protein>
<proteinExistence type="predicted"/>
<accession>A0AAN8KMJ0</accession>